<comment type="caution">
    <text evidence="1">The sequence shown here is derived from an EMBL/GenBank/DDBJ whole genome shotgun (WGS) entry which is preliminary data.</text>
</comment>
<protein>
    <submittedName>
        <fullName evidence="1">Uncharacterized protein</fullName>
    </submittedName>
</protein>
<dbReference type="AlphaFoldDB" id="A0A0A2KCE3"/>
<evidence type="ECO:0000313" key="1">
    <source>
        <dbReference type="EMBL" id="KGO64593.1"/>
    </source>
</evidence>
<dbReference type="OrthoDB" id="4289290at2759"/>
<dbReference type="HOGENOM" id="CLU_144900_0_0_1"/>
<dbReference type="OMA" id="RERQMMV"/>
<dbReference type="EMBL" id="JQGA01001571">
    <property type="protein sequence ID" value="KGO64593.1"/>
    <property type="molecule type" value="Genomic_DNA"/>
</dbReference>
<proteinExistence type="predicted"/>
<gene>
    <name evidence="1" type="ORF">PITC_093200</name>
</gene>
<evidence type="ECO:0000313" key="2">
    <source>
        <dbReference type="Proteomes" id="UP000030104"/>
    </source>
</evidence>
<dbReference type="Proteomes" id="UP000030104">
    <property type="component" value="Unassembled WGS sequence"/>
</dbReference>
<accession>A0A0A2KCE3</accession>
<organism evidence="1 2">
    <name type="scientific">Penicillium italicum</name>
    <name type="common">Blue mold</name>
    <dbReference type="NCBI Taxonomy" id="40296"/>
    <lineage>
        <taxon>Eukaryota</taxon>
        <taxon>Fungi</taxon>
        <taxon>Dikarya</taxon>
        <taxon>Ascomycota</taxon>
        <taxon>Pezizomycotina</taxon>
        <taxon>Eurotiomycetes</taxon>
        <taxon>Eurotiomycetidae</taxon>
        <taxon>Eurotiales</taxon>
        <taxon>Aspergillaceae</taxon>
        <taxon>Penicillium</taxon>
    </lineage>
</organism>
<sequence length="102" mass="11119">MSTNHGAQKARDSFASILSYYQNHVPADEAPEFVKRASSGEIVIGLRKGDVPSAEQGEELKKSLNEALKTQDAIESLSTVEKDLMTQAAQASLRSRKRKTGN</sequence>
<reference evidence="1 2" key="1">
    <citation type="journal article" date="2015" name="Mol. Plant Microbe Interact.">
        <title>Genome, transcriptome, and functional analyses of Penicillium expansum provide new insights into secondary metabolism and pathogenicity.</title>
        <authorList>
            <person name="Ballester A.R."/>
            <person name="Marcet-Houben M."/>
            <person name="Levin E."/>
            <person name="Sela N."/>
            <person name="Selma-Lazaro C."/>
            <person name="Carmona L."/>
            <person name="Wisniewski M."/>
            <person name="Droby S."/>
            <person name="Gonzalez-Candelas L."/>
            <person name="Gabaldon T."/>
        </authorList>
    </citation>
    <scope>NUCLEOTIDE SEQUENCE [LARGE SCALE GENOMIC DNA]</scope>
    <source>
        <strain evidence="1 2">PHI-1</strain>
    </source>
</reference>
<keyword evidence="2" id="KW-1185">Reference proteome</keyword>
<dbReference type="PhylomeDB" id="A0A0A2KCE3"/>
<name>A0A0A2KCE3_PENIT</name>